<reference evidence="2" key="1">
    <citation type="journal article" date="2014" name="Front. Microbiol.">
        <title>High frequency of phylogenetically diverse reductive dehalogenase-homologous genes in deep subseafloor sedimentary metagenomes.</title>
        <authorList>
            <person name="Kawai M."/>
            <person name="Futagami T."/>
            <person name="Toyoda A."/>
            <person name="Takaki Y."/>
            <person name="Nishi S."/>
            <person name="Hori S."/>
            <person name="Arai W."/>
            <person name="Tsubouchi T."/>
            <person name="Morono Y."/>
            <person name="Uchiyama I."/>
            <person name="Ito T."/>
            <person name="Fujiyama A."/>
            <person name="Inagaki F."/>
            <person name="Takami H."/>
        </authorList>
    </citation>
    <scope>NUCLEOTIDE SEQUENCE</scope>
    <source>
        <strain evidence="2">Expedition CK06-06</strain>
    </source>
</reference>
<dbReference type="InterPro" id="IPR001296">
    <property type="entry name" value="Glyco_trans_1"/>
</dbReference>
<protein>
    <recommendedName>
        <fullName evidence="1">Glycosyl transferase family 1 domain-containing protein</fullName>
    </recommendedName>
</protein>
<dbReference type="SUPFAM" id="SSF53756">
    <property type="entry name" value="UDP-Glycosyltransferase/glycogen phosphorylase"/>
    <property type="match status" value="1"/>
</dbReference>
<feature type="domain" description="Glycosyl transferase family 1" evidence="1">
    <location>
        <begin position="15"/>
        <end position="75"/>
    </location>
</feature>
<dbReference type="AlphaFoldDB" id="X1AQ80"/>
<name>X1AQ80_9ZZZZ</name>
<dbReference type="Gene3D" id="3.40.50.2000">
    <property type="entry name" value="Glycogen Phosphorylase B"/>
    <property type="match status" value="1"/>
</dbReference>
<comment type="caution">
    <text evidence="2">The sequence shown here is derived from an EMBL/GenBank/DDBJ whole genome shotgun (WGS) entry which is preliminary data.</text>
</comment>
<dbReference type="EMBL" id="BART01004495">
    <property type="protein sequence ID" value="GAG71497.1"/>
    <property type="molecule type" value="Genomic_DNA"/>
</dbReference>
<evidence type="ECO:0000313" key="2">
    <source>
        <dbReference type="EMBL" id="GAG71497.1"/>
    </source>
</evidence>
<organism evidence="2">
    <name type="scientific">marine sediment metagenome</name>
    <dbReference type="NCBI Taxonomy" id="412755"/>
    <lineage>
        <taxon>unclassified sequences</taxon>
        <taxon>metagenomes</taxon>
        <taxon>ecological metagenomes</taxon>
    </lineage>
</organism>
<dbReference type="Pfam" id="PF00534">
    <property type="entry name" value="Glycos_transf_1"/>
    <property type="match status" value="1"/>
</dbReference>
<sequence>TKRSKGSITNKIGDYLAAGLPILNSSRNNEFMKIVVDYEVGFNYMPGNCEELEKYIKLLYNNQNKRIQFGKNARKLAEQYFNRRDSYKKIYELIEKIN</sequence>
<feature type="non-terminal residue" evidence="2">
    <location>
        <position position="1"/>
    </location>
</feature>
<proteinExistence type="predicted"/>
<evidence type="ECO:0000259" key="1">
    <source>
        <dbReference type="Pfam" id="PF00534"/>
    </source>
</evidence>
<accession>X1AQ80</accession>
<dbReference type="GO" id="GO:0016757">
    <property type="term" value="F:glycosyltransferase activity"/>
    <property type="evidence" value="ECO:0007669"/>
    <property type="project" value="InterPro"/>
</dbReference>
<gene>
    <name evidence="2" type="ORF">S01H4_11237</name>
</gene>